<feature type="transmembrane region" description="Helical" evidence="7">
    <location>
        <begin position="294"/>
        <end position="319"/>
    </location>
</feature>
<dbReference type="PANTHER" id="PTHR23514:SF3">
    <property type="entry name" value="BYPASS OF STOP CODON PROTEIN 6"/>
    <property type="match status" value="1"/>
</dbReference>
<dbReference type="RefSeq" id="WP_062417995.1">
    <property type="nucleotide sequence ID" value="NZ_DF967974.1"/>
</dbReference>
<feature type="transmembrane region" description="Helical" evidence="7">
    <location>
        <begin position="201"/>
        <end position="227"/>
    </location>
</feature>
<dbReference type="STRING" id="229921.ADN01_00380"/>
<evidence type="ECO:0000256" key="4">
    <source>
        <dbReference type="ARBA" id="ARBA00022692"/>
    </source>
</evidence>
<evidence type="ECO:0000313" key="8">
    <source>
        <dbReference type="EMBL" id="KPL91777.1"/>
    </source>
</evidence>
<keyword evidence="3" id="KW-0813">Transport</keyword>
<dbReference type="EMBL" id="LGCM01000002">
    <property type="protein sequence ID" value="KPL91777.1"/>
    <property type="molecule type" value="Genomic_DNA"/>
</dbReference>
<feature type="transmembrane region" description="Helical" evidence="7">
    <location>
        <begin position="331"/>
        <end position="352"/>
    </location>
</feature>
<reference evidence="8 9" key="1">
    <citation type="submission" date="2015-07" db="EMBL/GenBank/DDBJ databases">
        <title>Genome sequence of Levilinea saccharolytica DSM 16555.</title>
        <authorList>
            <person name="Hemp J."/>
            <person name="Ward L.M."/>
            <person name="Pace L.A."/>
            <person name="Fischer W.W."/>
        </authorList>
    </citation>
    <scope>NUCLEOTIDE SEQUENCE [LARGE SCALE GENOMIC DNA]</scope>
    <source>
        <strain evidence="8 9">KIBI-1</strain>
    </source>
</reference>
<evidence type="ECO:0000313" key="9">
    <source>
        <dbReference type="Proteomes" id="UP000050501"/>
    </source>
</evidence>
<feature type="transmembrane region" description="Helical" evidence="7">
    <location>
        <begin position="239"/>
        <end position="258"/>
    </location>
</feature>
<keyword evidence="4 7" id="KW-0812">Transmembrane</keyword>
<feature type="transmembrane region" description="Helical" evidence="7">
    <location>
        <begin position="270"/>
        <end position="288"/>
    </location>
</feature>
<sequence>MGQRFVRDSITWLCYLLLGYYAYLMDILGPVTPYLRDELHASYTLASLHFSAFAVGMLGAGLAAERVLRRLGPLATIWLGAAGMGTAALGLALGRSPWVTIGAALVMGFLGSLTLTTIPGLLSARYGEQRAIALTELNVAGSLAGMAAPFAVGLLARTAWGWRAAVLAAPVLLLGLWLGLRGKTQGAAPLPAKGAAVRRSLPGAFWLAWVLIFLVVSVEFCMVYWGANFMEQVVGLNRADAALTGTLYLGAMLLGRWLGSRMLRWAAPRWMFLGSLAAAAAGFGLFIGGGTAPALAGFFLTGLGVANLYPLALSSALAAAGEAADQGSARAALASGTAILGLPLLLGALADALDLRTAFWLVPLLLCTALGLFVYIQRQNYPRPSLEGVKLGAGSSK</sequence>
<evidence type="ECO:0000256" key="2">
    <source>
        <dbReference type="ARBA" id="ARBA00008335"/>
    </source>
</evidence>
<dbReference type="GO" id="GO:0022857">
    <property type="term" value="F:transmembrane transporter activity"/>
    <property type="evidence" value="ECO:0007669"/>
    <property type="project" value="InterPro"/>
</dbReference>
<comment type="subcellular location">
    <subcellularLocation>
        <location evidence="1">Endomembrane system</location>
        <topology evidence="1">Multi-pass membrane protein</topology>
    </subcellularLocation>
</comment>
<feature type="transmembrane region" description="Helical" evidence="7">
    <location>
        <begin position="71"/>
        <end position="92"/>
    </location>
</feature>
<evidence type="ECO:0000256" key="3">
    <source>
        <dbReference type="ARBA" id="ARBA00022448"/>
    </source>
</evidence>
<dbReference type="OrthoDB" id="149298at2"/>
<dbReference type="PANTHER" id="PTHR23514">
    <property type="entry name" value="BYPASS OF STOP CODON PROTEIN 6"/>
    <property type="match status" value="1"/>
</dbReference>
<feature type="transmembrane region" description="Helical" evidence="7">
    <location>
        <begin position="162"/>
        <end position="180"/>
    </location>
</feature>
<feature type="transmembrane region" description="Helical" evidence="7">
    <location>
        <begin position="98"/>
        <end position="122"/>
    </location>
</feature>
<evidence type="ECO:0000256" key="7">
    <source>
        <dbReference type="SAM" id="Phobius"/>
    </source>
</evidence>
<keyword evidence="5 7" id="KW-1133">Transmembrane helix</keyword>
<name>A0A0P6Z343_9CHLR</name>
<keyword evidence="9" id="KW-1185">Reference proteome</keyword>
<accession>A0A0P6Z343</accession>
<dbReference type="InterPro" id="IPR011701">
    <property type="entry name" value="MFS"/>
</dbReference>
<dbReference type="GO" id="GO:0012505">
    <property type="term" value="C:endomembrane system"/>
    <property type="evidence" value="ECO:0007669"/>
    <property type="project" value="UniProtKB-SubCell"/>
</dbReference>
<gene>
    <name evidence="8" type="ORF">ADN01_00380</name>
</gene>
<dbReference type="Pfam" id="PF07690">
    <property type="entry name" value="MFS_1"/>
    <property type="match status" value="1"/>
</dbReference>
<evidence type="ECO:0000256" key="6">
    <source>
        <dbReference type="ARBA" id="ARBA00023136"/>
    </source>
</evidence>
<organism evidence="8 9">
    <name type="scientific">Levilinea saccharolytica</name>
    <dbReference type="NCBI Taxonomy" id="229921"/>
    <lineage>
        <taxon>Bacteria</taxon>
        <taxon>Bacillati</taxon>
        <taxon>Chloroflexota</taxon>
        <taxon>Anaerolineae</taxon>
        <taxon>Anaerolineales</taxon>
        <taxon>Anaerolineaceae</taxon>
        <taxon>Levilinea</taxon>
    </lineage>
</organism>
<feature type="transmembrane region" description="Helical" evidence="7">
    <location>
        <begin position="43"/>
        <end position="64"/>
    </location>
</feature>
<protein>
    <recommendedName>
        <fullName evidence="10">Major facilitator superfamily (MFS) profile domain-containing protein</fullName>
    </recommendedName>
</protein>
<comment type="caution">
    <text evidence="8">The sequence shown here is derived from an EMBL/GenBank/DDBJ whole genome shotgun (WGS) entry which is preliminary data.</text>
</comment>
<feature type="transmembrane region" description="Helical" evidence="7">
    <location>
        <begin position="12"/>
        <end position="31"/>
    </location>
</feature>
<comment type="similarity">
    <text evidence="2">Belongs to the major facilitator superfamily.</text>
</comment>
<keyword evidence="6 7" id="KW-0472">Membrane</keyword>
<feature type="transmembrane region" description="Helical" evidence="7">
    <location>
        <begin position="358"/>
        <end position="376"/>
    </location>
</feature>
<evidence type="ECO:0000256" key="1">
    <source>
        <dbReference type="ARBA" id="ARBA00004127"/>
    </source>
</evidence>
<feature type="transmembrane region" description="Helical" evidence="7">
    <location>
        <begin position="134"/>
        <end position="156"/>
    </location>
</feature>
<proteinExistence type="inferred from homology"/>
<evidence type="ECO:0000256" key="5">
    <source>
        <dbReference type="ARBA" id="ARBA00022989"/>
    </source>
</evidence>
<dbReference type="InterPro" id="IPR051788">
    <property type="entry name" value="MFS_Transporter"/>
</dbReference>
<dbReference type="SUPFAM" id="SSF103473">
    <property type="entry name" value="MFS general substrate transporter"/>
    <property type="match status" value="1"/>
</dbReference>
<evidence type="ECO:0008006" key="10">
    <source>
        <dbReference type="Google" id="ProtNLM"/>
    </source>
</evidence>
<dbReference type="GO" id="GO:0016020">
    <property type="term" value="C:membrane"/>
    <property type="evidence" value="ECO:0007669"/>
    <property type="project" value="TreeGrafter"/>
</dbReference>
<dbReference type="InterPro" id="IPR036259">
    <property type="entry name" value="MFS_trans_sf"/>
</dbReference>
<dbReference type="Proteomes" id="UP000050501">
    <property type="component" value="Unassembled WGS sequence"/>
</dbReference>
<dbReference type="AlphaFoldDB" id="A0A0P6Z343"/>
<dbReference type="Gene3D" id="1.20.1250.20">
    <property type="entry name" value="MFS general substrate transporter like domains"/>
    <property type="match status" value="2"/>
</dbReference>